<feature type="transmembrane region" description="Helical" evidence="8">
    <location>
        <begin position="163"/>
        <end position="182"/>
    </location>
</feature>
<feature type="transmembrane region" description="Helical" evidence="8">
    <location>
        <begin position="224"/>
        <end position="243"/>
    </location>
</feature>
<dbReference type="InterPro" id="IPR052017">
    <property type="entry name" value="TSUP"/>
</dbReference>
<dbReference type="Proteomes" id="UP000051248">
    <property type="component" value="Unassembled WGS sequence"/>
</dbReference>
<keyword evidence="3" id="KW-0813">Transport</keyword>
<dbReference type="RefSeq" id="WP_025023596.1">
    <property type="nucleotide sequence ID" value="NZ_AZDZ01000002.1"/>
</dbReference>
<dbReference type="InterPro" id="IPR002781">
    <property type="entry name" value="TM_pro_TauE-like"/>
</dbReference>
<feature type="transmembrane region" description="Helical" evidence="8">
    <location>
        <begin position="124"/>
        <end position="151"/>
    </location>
</feature>
<dbReference type="eggNOG" id="COG0730">
    <property type="taxonomic scope" value="Bacteria"/>
</dbReference>
<evidence type="ECO:0000256" key="3">
    <source>
        <dbReference type="ARBA" id="ARBA00022448"/>
    </source>
</evidence>
<keyword evidence="6 8" id="KW-1133">Transmembrane helix</keyword>
<dbReference type="PATRIC" id="fig|1423775.4.peg.1083"/>
<proteinExistence type="inferred from homology"/>
<keyword evidence="10" id="KW-1185">Reference proteome</keyword>
<evidence type="ECO:0000256" key="8">
    <source>
        <dbReference type="RuleBase" id="RU363041"/>
    </source>
</evidence>
<feature type="transmembrane region" description="Helical" evidence="8">
    <location>
        <begin position="69"/>
        <end position="88"/>
    </location>
</feature>
<evidence type="ECO:0000256" key="4">
    <source>
        <dbReference type="ARBA" id="ARBA00022475"/>
    </source>
</evidence>
<feature type="transmembrane region" description="Helical" evidence="8">
    <location>
        <begin position="194"/>
        <end position="212"/>
    </location>
</feature>
<evidence type="ECO:0000313" key="9">
    <source>
        <dbReference type="EMBL" id="KRK80920.1"/>
    </source>
</evidence>
<comment type="similarity">
    <text evidence="2 8">Belongs to the 4-toluene sulfonate uptake permease (TSUP) (TC 2.A.102) family.</text>
</comment>
<feature type="transmembrane region" description="Helical" evidence="8">
    <location>
        <begin position="94"/>
        <end position="112"/>
    </location>
</feature>
<keyword evidence="4 8" id="KW-1003">Cell membrane</keyword>
<reference evidence="9 10" key="1">
    <citation type="journal article" date="2015" name="Genome Announc.">
        <title>Expanding the biotechnology potential of lactobacilli through comparative genomics of 213 strains and associated genera.</title>
        <authorList>
            <person name="Sun Z."/>
            <person name="Harris H.M."/>
            <person name="McCann A."/>
            <person name="Guo C."/>
            <person name="Argimon S."/>
            <person name="Zhang W."/>
            <person name="Yang X."/>
            <person name="Jeffery I.B."/>
            <person name="Cooney J.C."/>
            <person name="Kagawa T.F."/>
            <person name="Liu W."/>
            <person name="Song Y."/>
            <person name="Salvetti E."/>
            <person name="Wrobel A."/>
            <person name="Rasinkangas P."/>
            <person name="Parkhill J."/>
            <person name="Rea M.C."/>
            <person name="O'Sullivan O."/>
            <person name="Ritari J."/>
            <person name="Douillard F.P."/>
            <person name="Paul Ross R."/>
            <person name="Yang R."/>
            <person name="Briner A.E."/>
            <person name="Felis G.E."/>
            <person name="de Vos W.M."/>
            <person name="Barrangou R."/>
            <person name="Klaenhammer T.R."/>
            <person name="Caufield P.W."/>
            <person name="Cui Y."/>
            <person name="Zhang H."/>
            <person name="O'Toole P.W."/>
        </authorList>
    </citation>
    <scope>NUCLEOTIDE SEQUENCE [LARGE SCALE GENOMIC DNA]</scope>
    <source>
        <strain evidence="9 10">DSM 19682</strain>
    </source>
</reference>
<dbReference type="STRING" id="1423775.FD03_GL001055"/>
<dbReference type="PANTHER" id="PTHR30269:SF37">
    <property type="entry name" value="MEMBRANE TRANSPORTER PROTEIN"/>
    <property type="match status" value="1"/>
</dbReference>
<dbReference type="AlphaFoldDB" id="A0A0R1KC90"/>
<evidence type="ECO:0000256" key="7">
    <source>
        <dbReference type="ARBA" id="ARBA00023136"/>
    </source>
</evidence>
<accession>A0A0R1KC90</accession>
<organism evidence="9 10">
    <name type="scientific">Companilactobacillus nodensis DSM 19682 = JCM 14932 = NBRC 107160</name>
    <dbReference type="NCBI Taxonomy" id="1423775"/>
    <lineage>
        <taxon>Bacteria</taxon>
        <taxon>Bacillati</taxon>
        <taxon>Bacillota</taxon>
        <taxon>Bacilli</taxon>
        <taxon>Lactobacillales</taxon>
        <taxon>Lactobacillaceae</taxon>
        <taxon>Companilactobacillus</taxon>
    </lineage>
</organism>
<feature type="transmembrane region" description="Helical" evidence="8">
    <location>
        <begin position="34"/>
        <end position="57"/>
    </location>
</feature>
<evidence type="ECO:0000313" key="10">
    <source>
        <dbReference type="Proteomes" id="UP000051248"/>
    </source>
</evidence>
<keyword evidence="7 8" id="KW-0472">Membrane</keyword>
<gene>
    <name evidence="9" type="ORF">FD03_GL001055</name>
</gene>
<dbReference type="GO" id="GO:0005886">
    <property type="term" value="C:plasma membrane"/>
    <property type="evidence" value="ECO:0007669"/>
    <property type="project" value="UniProtKB-SubCell"/>
</dbReference>
<keyword evidence="5 8" id="KW-0812">Transmembrane</keyword>
<evidence type="ECO:0000256" key="6">
    <source>
        <dbReference type="ARBA" id="ARBA00022989"/>
    </source>
</evidence>
<comment type="subcellular location">
    <subcellularLocation>
        <location evidence="1 8">Cell membrane</location>
        <topology evidence="1 8">Multi-pass membrane protein</topology>
    </subcellularLocation>
</comment>
<name>A0A0R1KC90_9LACO</name>
<dbReference type="PANTHER" id="PTHR30269">
    <property type="entry name" value="TRANSMEMBRANE PROTEIN YFCA"/>
    <property type="match status" value="1"/>
</dbReference>
<evidence type="ECO:0000256" key="1">
    <source>
        <dbReference type="ARBA" id="ARBA00004651"/>
    </source>
</evidence>
<dbReference type="OrthoDB" id="7843147at2"/>
<dbReference type="Pfam" id="PF01925">
    <property type="entry name" value="TauE"/>
    <property type="match status" value="1"/>
</dbReference>
<evidence type="ECO:0000256" key="5">
    <source>
        <dbReference type="ARBA" id="ARBA00022692"/>
    </source>
</evidence>
<sequence>MSWLFVLIPGMLAGLVQGLTGFGPAIVLMVFLPSIFPMAKAAGVAGMIPVVSVVMMAIHYRHYIKFKRIIWPFILYAVVASLSIHLGGLLNVHISRAMLGGLLIILSLYFLFSKTGGQKEFPLYVAVIFVLISGFFSGLFGIGGPLMALYFLSLSSTKEEYMATVQMFFVLDMTYTSTFRVINGIITANEAPIVLIGVVGAALGTFIASRILTHMNLALVSKCIYTFIGFSGIYYLTTSLLVLI</sequence>
<evidence type="ECO:0000256" key="2">
    <source>
        <dbReference type="ARBA" id="ARBA00009142"/>
    </source>
</evidence>
<comment type="caution">
    <text evidence="9">The sequence shown here is derived from an EMBL/GenBank/DDBJ whole genome shotgun (WGS) entry which is preliminary data.</text>
</comment>
<dbReference type="EMBL" id="AZDZ01000002">
    <property type="protein sequence ID" value="KRK80920.1"/>
    <property type="molecule type" value="Genomic_DNA"/>
</dbReference>
<protein>
    <recommendedName>
        <fullName evidence="8">Probable membrane transporter protein</fullName>
    </recommendedName>
</protein>